<proteinExistence type="inferred from homology"/>
<feature type="domain" description="Pyruvate carboxyltransferase" evidence="10">
    <location>
        <begin position="1"/>
        <end position="267"/>
    </location>
</feature>
<dbReference type="GO" id="GO:0003852">
    <property type="term" value="F:2-isopropylmalate synthase activity"/>
    <property type="evidence" value="ECO:0007669"/>
    <property type="project" value="InterPro"/>
</dbReference>
<dbReference type="PANTHER" id="PTHR43538:SF1">
    <property type="entry name" value="(R)-CITRAMALATE SYNTHASE"/>
    <property type="match status" value="1"/>
</dbReference>
<dbReference type="InterPro" id="IPR002034">
    <property type="entry name" value="AIPM/Hcit_synth_CS"/>
</dbReference>
<evidence type="ECO:0000256" key="1">
    <source>
        <dbReference type="ARBA" id="ARBA00004743"/>
    </source>
</evidence>
<dbReference type="Gene3D" id="3.20.20.70">
    <property type="entry name" value="Aldolase class I"/>
    <property type="match status" value="1"/>
</dbReference>
<dbReference type="Pfam" id="PF22617">
    <property type="entry name" value="HCS_D2"/>
    <property type="match status" value="1"/>
</dbReference>
<evidence type="ECO:0000259" key="10">
    <source>
        <dbReference type="PROSITE" id="PS50991"/>
    </source>
</evidence>
<dbReference type="GO" id="GO:0043714">
    <property type="term" value="F:(R)-citramalate synthase activity"/>
    <property type="evidence" value="ECO:0007669"/>
    <property type="project" value="UniProtKB-UniRule"/>
</dbReference>
<dbReference type="AlphaFoldDB" id="A0A0R2XEA4"/>
<dbReference type="InterPro" id="IPR054691">
    <property type="entry name" value="LeuA/HCS_post-cat"/>
</dbReference>
<comment type="pathway">
    <text evidence="1">Amino-acid biosynthesis; L-isoleucine biosynthesis; 2-oxobutanoate from pyruvate: step 1/3.</text>
</comment>
<dbReference type="PROSITE" id="PS00815">
    <property type="entry name" value="AIPM_HOMOCIT_SYNTH_1"/>
    <property type="match status" value="1"/>
</dbReference>
<dbReference type="InterPro" id="IPR013709">
    <property type="entry name" value="2-isopropylmalate_synth_dimer"/>
</dbReference>
<dbReference type="PROSITE" id="PS50991">
    <property type="entry name" value="PYR_CT"/>
    <property type="match status" value="1"/>
</dbReference>
<dbReference type="EMBL" id="LIDM01000266">
    <property type="protein sequence ID" value="KRP31710.1"/>
    <property type="molecule type" value="Genomic_DNA"/>
</dbReference>
<dbReference type="PROSITE" id="PS00816">
    <property type="entry name" value="AIPM_HOMOCIT_SYNTH_2"/>
    <property type="match status" value="1"/>
</dbReference>
<gene>
    <name evidence="11" type="ORF">ABS32_06315</name>
</gene>
<dbReference type="Gene3D" id="3.30.160.270">
    <property type="match status" value="1"/>
</dbReference>
<evidence type="ECO:0000256" key="7">
    <source>
        <dbReference type="ARBA" id="ARBA00048263"/>
    </source>
</evidence>
<comment type="similarity">
    <text evidence="2 9">Belongs to the alpha-IPM synthase/homocitrate synthase family.</text>
</comment>
<accession>A0A0R2XEA4</accession>
<comment type="caution">
    <text evidence="11">The sequence shown here is derived from an EMBL/GenBank/DDBJ whole genome shotgun (WGS) entry which is preliminary data.</text>
</comment>
<dbReference type="InterPro" id="IPR005675">
    <property type="entry name" value="Citramal_synthase"/>
</dbReference>
<sequence>MTIYDTTLRDGAQGEGVHFSLSDKLRLAERLASYGLHYVEGGWPGSNDKDREFFPQAKKLHWGSCKLAAFGSTRRPDIDPSADSQIRLLLQAETPVVTIFGKSWLLHVEKVLRTSPAENLRMIADSVAFLRKEGREVIYDAEHFFDGYSADSDYALRTLEAAMEAGADYLVLCDTNGGRLPSEIATIVRTVRTRFPKTKVGIHTHNDCGLGVANAVAAVEEGALQVQGTMNGYGERTGNCNLTTLLPLLELKLGQKVLPSGNLQQLSELSAFVDELANLHHDPRAPFVGRTAFAHKGGMHVNAVNKIAASFEHIDPASVGNHQRILVGELSGGANVMMKARELGITVEEKSPATRDILAKIKKLEKDGYEFEAADASFELLVRRSLQKIPAPFQIDSYQVKVVRSRPSARETSHATISVRIGKKIQKTSAKGDGPVNALDAALRQALLPSFPALKKMKLIDYKVRIVSSRGGTAARIRVLVESSDGTREWGTVGVSSNILEASALALTDSLSYFLLPRGT</sequence>
<evidence type="ECO:0000256" key="4">
    <source>
        <dbReference type="ARBA" id="ARBA00022624"/>
    </source>
</evidence>
<evidence type="ECO:0000256" key="5">
    <source>
        <dbReference type="ARBA" id="ARBA00022679"/>
    </source>
</evidence>
<dbReference type="Proteomes" id="UP000051557">
    <property type="component" value="Unassembled WGS sequence"/>
</dbReference>
<keyword evidence="5 9" id="KW-0808">Transferase</keyword>
<dbReference type="InterPro" id="IPR013785">
    <property type="entry name" value="Aldolase_TIM"/>
</dbReference>
<dbReference type="Pfam" id="PF00682">
    <property type="entry name" value="HMGL-like"/>
    <property type="match status" value="1"/>
</dbReference>
<protein>
    <recommendedName>
        <fullName evidence="8">Citramalate synthase</fullName>
        <ecNumber evidence="8">2.3.3.21</ecNumber>
    </recommendedName>
</protein>
<evidence type="ECO:0000256" key="6">
    <source>
        <dbReference type="ARBA" id="ARBA00023304"/>
    </source>
</evidence>
<evidence type="ECO:0000313" key="12">
    <source>
        <dbReference type="Proteomes" id="UP000051557"/>
    </source>
</evidence>
<dbReference type="EC" id="2.3.3.21" evidence="8"/>
<dbReference type="NCBIfam" id="TIGR00977">
    <property type="entry name" value="citramal_synth"/>
    <property type="match status" value="1"/>
</dbReference>
<evidence type="ECO:0000256" key="8">
    <source>
        <dbReference type="NCBIfam" id="TIGR00977"/>
    </source>
</evidence>
<comment type="catalytic activity">
    <reaction evidence="7">
        <text>pyruvate + acetyl-CoA + H2O = (3R)-citramalate + CoA + H(+)</text>
        <dbReference type="Rhea" id="RHEA:19045"/>
        <dbReference type="ChEBI" id="CHEBI:15361"/>
        <dbReference type="ChEBI" id="CHEBI:15377"/>
        <dbReference type="ChEBI" id="CHEBI:15378"/>
        <dbReference type="ChEBI" id="CHEBI:30934"/>
        <dbReference type="ChEBI" id="CHEBI:57287"/>
        <dbReference type="ChEBI" id="CHEBI:57288"/>
        <dbReference type="EC" id="2.3.3.21"/>
    </reaction>
</comment>
<dbReference type="CDD" id="cd07941">
    <property type="entry name" value="DRE_TIM_LeuA3"/>
    <property type="match status" value="1"/>
</dbReference>
<keyword evidence="6" id="KW-0100">Branched-chain amino acid biosynthesis</keyword>
<dbReference type="PANTHER" id="PTHR43538">
    <property type="entry name" value="ALPHA-IPM SYNTHASE/HOMOCITRATE SYNTHASE"/>
    <property type="match status" value="1"/>
</dbReference>
<name>A0A0R2XEA4_9BACT</name>
<dbReference type="InterPro" id="IPR036230">
    <property type="entry name" value="LeuA_allosteric_dom_sf"/>
</dbReference>
<dbReference type="SMART" id="SM00917">
    <property type="entry name" value="LeuA_dimer"/>
    <property type="match status" value="1"/>
</dbReference>
<dbReference type="UniPathway" id="UPA00047">
    <property type="reaction ID" value="UER00066"/>
</dbReference>
<dbReference type="GO" id="GO:0009098">
    <property type="term" value="P:L-leucine biosynthetic process"/>
    <property type="evidence" value="ECO:0007669"/>
    <property type="project" value="InterPro"/>
</dbReference>
<dbReference type="Pfam" id="PF08502">
    <property type="entry name" value="LeuA_dimer"/>
    <property type="match status" value="1"/>
</dbReference>
<dbReference type="InterPro" id="IPR000891">
    <property type="entry name" value="PYR_CT"/>
</dbReference>
<dbReference type="GO" id="GO:0009097">
    <property type="term" value="P:isoleucine biosynthetic process"/>
    <property type="evidence" value="ECO:0007669"/>
    <property type="project" value="UniProtKB-UniRule"/>
</dbReference>
<keyword evidence="3" id="KW-0028">Amino-acid biosynthesis</keyword>
<evidence type="ECO:0000313" key="11">
    <source>
        <dbReference type="EMBL" id="KRP31710.1"/>
    </source>
</evidence>
<dbReference type="Gene3D" id="1.10.238.260">
    <property type="match status" value="1"/>
</dbReference>
<evidence type="ECO:0000256" key="3">
    <source>
        <dbReference type="ARBA" id="ARBA00022605"/>
    </source>
</evidence>
<reference evidence="11 12" key="1">
    <citation type="submission" date="2015-10" db="EMBL/GenBank/DDBJ databases">
        <title>Metagenome-Assembled Genomes uncover a global brackish microbiome.</title>
        <authorList>
            <person name="Hugerth L.W."/>
            <person name="Larsson J."/>
            <person name="Alneberg J."/>
            <person name="Lindh M.V."/>
            <person name="Legrand C."/>
            <person name="Pinhassi J."/>
            <person name="Andersson A.F."/>
        </authorList>
    </citation>
    <scope>NUCLEOTIDE SEQUENCE [LARGE SCALE GENOMIC DNA]</scope>
    <source>
        <strain evidence="11">BACL9 MAG-120820-bin42</strain>
    </source>
</reference>
<dbReference type="SUPFAM" id="SSF51569">
    <property type="entry name" value="Aldolase"/>
    <property type="match status" value="1"/>
</dbReference>
<organism evidence="11 12">
    <name type="scientific">Verrucomicrobia subdivision 6 bacterium BACL9 MAG-120820-bin42</name>
    <dbReference type="NCBI Taxonomy" id="1655634"/>
    <lineage>
        <taxon>Bacteria</taxon>
        <taxon>Pseudomonadati</taxon>
        <taxon>Verrucomicrobiota</taxon>
        <taxon>Verrucomicrobiia</taxon>
        <taxon>Verrucomicrobiales</taxon>
        <taxon>Verrucomicrobia subdivision 6</taxon>
    </lineage>
</organism>
<evidence type="ECO:0000256" key="9">
    <source>
        <dbReference type="RuleBase" id="RU003523"/>
    </source>
</evidence>
<keyword evidence="4" id="KW-0412">Isoleucine biosynthesis</keyword>
<dbReference type="SUPFAM" id="SSF110921">
    <property type="entry name" value="2-isopropylmalate synthase LeuA, allosteric (dimerisation) domain"/>
    <property type="match status" value="1"/>
</dbReference>
<evidence type="ECO:0000256" key="2">
    <source>
        <dbReference type="ARBA" id="ARBA00006154"/>
    </source>
</evidence>